<dbReference type="SUPFAM" id="SSF52172">
    <property type="entry name" value="CheY-like"/>
    <property type="match status" value="1"/>
</dbReference>
<organism evidence="11 12">
    <name type="scientific">Sinomonas terricola</name>
    <dbReference type="NCBI Taxonomy" id="3110330"/>
    <lineage>
        <taxon>Bacteria</taxon>
        <taxon>Bacillati</taxon>
        <taxon>Actinomycetota</taxon>
        <taxon>Actinomycetes</taxon>
        <taxon>Micrococcales</taxon>
        <taxon>Micrococcaceae</taxon>
        <taxon>Sinomonas</taxon>
    </lineage>
</organism>
<keyword evidence="12" id="KW-1185">Reference proteome</keyword>
<dbReference type="SUPFAM" id="SSF46894">
    <property type="entry name" value="C-terminal effector domain of the bipartite response regulators"/>
    <property type="match status" value="1"/>
</dbReference>
<keyword evidence="6" id="KW-0804">Transcription</keyword>
<dbReference type="InterPro" id="IPR001867">
    <property type="entry name" value="OmpR/PhoB-type_DNA-bd"/>
</dbReference>
<dbReference type="PANTHER" id="PTHR48111:SF22">
    <property type="entry name" value="REGULATOR OF RPOS"/>
    <property type="match status" value="1"/>
</dbReference>
<dbReference type="PROSITE" id="PS51755">
    <property type="entry name" value="OMPR_PHOB"/>
    <property type="match status" value="1"/>
</dbReference>
<dbReference type="PANTHER" id="PTHR48111">
    <property type="entry name" value="REGULATOR OF RPOS"/>
    <property type="match status" value="1"/>
</dbReference>
<keyword evidence="2 7" id="KW-0597">Phosphoprotein</keyword>
<dbReference type="SMART" id="SM00862">
    <property type="entry name" value="Trans_reg_C"/>
    <property type="match status" value="1"/>
</dbReference>
<dbReference type="Gene3D" id="1.10.10.10">
    <property type="entry name" value="Winged helix-like DNA-binding domain superfamily/Winged helix DNA-binding domain"/>
    <property type="match status" value="1"/>
</dbReference>
<dbReference type="RefSeq" id="WP_323278501.1">
    <property type="nucleotide sequence ID" value="NZ_JAYGGQ010000004.1"/>
</dbReference>
<evidence type="ECO:0000256" key="6">
    <source>
        <dbReference type="ARBA" id="ARBA00023163"/>
    </source>
</evidence>
<evidence type="ECO:0000256" key="3">
    <source>
        <dbReference type="ARBA" id="ARBA00023012"/>
    </source>
</evidence>
<dbReference type="InterPro" id="IPR001789">
    <property type="entry name" value="Sig_transdc_resp-reg_receiver"/>
</dbReference>
<dbReference type="Gene3D" id="3.40.50.2300">
    <property type="match status" value="1"/>
</dbReference>
<evidence type="ECO:0000259" key="9">
    <source>
        <dbReference type="PROSITE" id="PS50110"/>
    </source>
</evidence>
<dbReference type="SMART" id="SM00448">
    <property type="entry name" value="REC"/>
    <property type="match status" value="1"/>
</dbReference>
<dbReference type="InterPro" id="IPR016032">
    <property type="entry name" value="Sig_transdc_resp-reg_C-effctor"/>
</dbReference>
<keyword evidence="3" id="KW-0902">Two-component regulatory system</keyword>
<feature type="domain" description="OmpR/PhoB-type" evidence="10">
    <location>
        <begin position="132"/>
        <end position="225"/>
    </location>
</feature>
<dbReference type="Proteomes" id="UP001304769">
    <property type="component" value="Unassembled WGS sequence"/>
</dbReference>
<evidence type="ECO:0000256" key="2">
    <source>
        <dbReference type="ARBA" id="ARBA00022553"/>
    </source>
</evidence>
<dbReference type="Pfam" id="PF00486">
    <property type="entry name" value="Trans_reg_C"/>
    <property type="match status" value="1"/>
</dbReference>
<accession>A0ABU5T5A0</accession>
<feature type="DNA-binding region" description="OmpR/PhoB-type" evidence="8">
    <location>
        <begin position="132"/>
        <end position="225"/>
    </location>
</feature>
<evidence type="ECO:0000313" key="12">
    <source>
        <dbReference type="Proteomes" id="UP001304769"/>
    </source>
</evidence>
<dbReference type="Pfam" id="PF00072">
    <property type="entry name" value="Response_reg"/>
    <property type="match status" value="1"/>
</dbReference>
<dbReference type="EMBL" id="JAYGGQ010000004">
    <property type="protein sequence ID" value="MEA5454661.1"/>
    <property type="molecule type" value="Genomic_DNA"/>
</dbReference>
<evidence type="ECO:0000256" key="7">
    <source>
        <dbReference type="PROSITE-ProRule" id="PRU00169"/>
    </source>
</evidence>
<dbReference type="InterPro" id="IPR011006">
    <property type="entry name" value="CheY-like_superfamily"/>
</dbReference>
<evidence type="ECO:0000256" key="8">
    <source>
        <dbReference type="PROSITE-ProRule" id="PRU01091"/>
    </source>
</evidence>
<dbReference type="CDD" id="cd00383">
    <property type="entry name" value="trans_reg_C"/>
    <property type="match status" value="1"/>
</dbReference>
<evidence type="ECO:0000313" key="11">
    <source>
        <dbReference type="EMBL" id="MEA5454661.1"/>
    </source>
</evidence>
<comment type="caution">
    <text evidence="11">The sequence shown here is derived from an EMBL/GenBank/DDBJ whole genome shotgun (WGS) entry which is preliminary data.</text>
</comment>
<proteinExistence type="predicted"/>
<sequence>MDPRPRVLLVEDDRQLGPLVAQLLGTDFDVTLTRDGREGLDLALSRDWDALIVDRGLPGLDGIGLVQAVRSRRVATPVLLLTALGTVPDKVEGLDAGANDYLVKPFDADELAARVRALTRSYAPDARGTSGRELLAVGAWELDAAARTLSSPYGGRVELSATETALLAILAREPERVFSRTELVAAAFGAGETPGVVDTYVHYLRKKTERSVIRTVHGVGYQLGGLE</sequence>
<feature type="domain" description="Response regulatory" evidence="9">
    <location>
        <begin position="6"/>
        <end position="119"/>
    </location>
</feature>
<dbReference type="Gene3D" id="6.10.250.690">
    <property type="match status" value="1"/>
</dbReference>
<keyword evidence="5 8" id="KW-0238">DNA-binding</keyword>
<dbReference type="PROSITE" id="PS50110">
    <property type="entry name" value="RESPONSE_REGULATORY"/>
    <property type="match status" value="1"/>
</dbReference>
<dbReference type="InterPro" id="IPR039420">
    <property type="entry name" value="WalR-like"/>
</dbReference>
<name>A0ABU5T5A0_9MICC</name>
<evidence type="ECO:0000259" key="10">
    <source>
        <dbReference type="PROSITE" id="PS51755"/>
    </source>
</evidence>
<feature type="modified residue" description="4-aspartylphosphate" evidence="7">
    <location>
        <position position="54"/>
    </location>
</feature>
<protein>
    <submittedName>
        <fullName evidence="11">Response regulator transcription factor</fullName>
    </submittedName>
</protein>
<evidence type="ECO:0000256" key="5">
    <source>
        <dbReference type="ARBA" id="ARBA00023125"/>
    </source>
</evidence>
<comment type="subcellular location">
    <subcellularLocation>
        <location evidence="1">Cytoplasm</location>
    </subcellularLocation>
</comment>
<keyword evidence="4" id="KW-0805">Transcription regulation</keyword>
<reference evidence="11 12" key="1">
    <citation type="submission" date="2023-12" db="EMBL/GenBank/DDBJ databases">
        <title>Sinomonas terricola sp. nov, isolated from litchi orchard soil in Guangdong, PR China.</title>
        <authorList>
            <person name="Jiaxin W."/>
            <person name="Yang Z."/>
            <person name="Honghui Z."/>
        </authorList>
    </citation>
    <scope>NUCLEOTIDE SEQUENCE [LARGE SCALE GENOMIC DNA]</scope>
    <source>
        <strain evidence="11 12">JGH33</strain>
    </source>
</reference>
<dbReference type="InterPro" id="IPR036388">
    <property type="entry name" value="WH-like_DNA-bd_sf"/>
</dbReference>
<evidence type="ECO:0000256" key="1">
    <source>
        <dbReference type="ARBA" id="ARBA00004496"/>
    </source>
</evidence>
<evidence type="ECO:0000256" key="4">
    <source>
        <dbReference type="ARBA" id="ARBA00023015"/>
    </source>
</evidence>
<gene>
    <name evidence="11" type="ORF">SPF06_08010</name>
</gene>